<dbReference type="InterPro" id="IPR035874">
    <property type="entry name" value="IDS"/>
</dbReference>
<dbReference type="AlphaFoldDB" id="A0AAD9J5Y4"/>
<proteinExistence type="inferred from homology"/>
<feature type="domain" description="Sulfatase N-terminal" evidence="8">
    <location>
        <begin position="29"/>
        <end position="380"/>
    </location>
</feature>
<dbReference type="InterPro" id="IPR000917">
    <property type="entry name" value="Sulfatase_N"/>
</dbReference>
<dbReference type="GO" id="GO:0046872">
    <property type="term" value="F:metal ion binding"/>
    <property type="evidence" value="ECO:0007669"/>
    <property type="project" value="UniProtKB-KW"/>
</dbReference>
<accession>A0AAD9J5Y4</accession>
<dbReference type="EMBL" id="JAODUP010000584">
    <property type="protein sequence ID" value="KAK2146747.1"/>
    <property type="molecule type" value="Genomic_DNA"/>
</dbReference>
<feature type="signal peptide" evidence="7">
    <location>
        <begin position="1"/>
        <end position="24"/>
    </location>
</feature>
<evidence type="ECO:0000256" key="5">
    <source>
        <dbReference type="ARBA" id="ARBA00022801"/>
    </source>
</evidence>
<protein>
    <recommendedName>
        <fullName evidence="8">Sulfatase N-terminal domain-containing protein</fullName>
    </recommendedName>
</protein>
<gene>
    <name evidence="9" type="ORF">LSH36_584g01041</name>
</gene>
<evidence type="ECO:0000256" key="4">
    <source>
        <dbReference type="ARBA" id="ARBA00022729"/>
    </source>
</evidence>
<comment type="cofactor">
    <cofactor evidence="1">
        <name>Ca(2+)</name>
        <dbReference type="ChEBI" id="CHEBI:29108"/>
    </cofactor>
</comment>
<evidence type="ECO:0000256" key="3">
    <source>
        <dbReference type="ARBA" id="ARBA00022723"/>
    </source>
</evidence>
<dbReference type="GO" id="GO:0004423">
    <property type="term" value="F:iduronate-2-sulfatase activity"/>
    <property type="evidence" value="ECO:0007669"/>
    <property type="project" value="InterPro"/>
</dbReference>
<dbReference type="GO" id="GO:0005737">
    <property type="term" value="C:cytoplasm"/>
    <property type="evidence" value="ECO:0007669"/>
    <property type="project" value="TreeGrafter"/>
</dbReference>
<keyword evidence="5" id="KW-0378">Hydrolase</keyword>
<evidence type="ECO:0000256" key="6">
    <source>
        <dbReference type="ARBA" id="ARBA00022837"/>
    </source>
</evidence>
<sequence length="509" mass="57540">MSLNTAPLAAVLLLLVCLVAPSRGSVTKRNVLFLVADDMRPEIGAYVSPDFPSPIHPKIHTPHLDSLAKKSLLLKRAYVQQALCSPSRTSLLTGRRPDTTRTHGLYHYFRKIAGNFTTIPQYFKENGYTALAMGKIFHPGHTSGGDDPISWSERNWQPDLSHWWKDMGVTWTMADDSEVVAHPLEDMQVAARAVNTLKALAKSEKPFFLAAGFRRPHLPFLCPKKFYDLYPKKAIRLPNNGFTPNLMPEVAWSYNAEMRQYSDLVDHRWYGEINVTLPDEKTLALRRAYYACTSYTDSLVGQVVDTLAELGLENNTVVAFWGDHGWNLGENAAWSKCTNFELATHAPMIIRVPGLTDSGVVTEGLTEFVDLFPTLAEAAGLEPVPLCPKNSESVQTCTEGISLLPLMSNPKRKWKSAAFSQYPRLCISGDVVMGYTMRTDRYRYTEWMLYDDARFKNLGVIHMNSVELYDHEKDPEENHNFAFDPEYKEIRQALHKQLEGGWRHALPDV</sequence>
<name>A0AAD9J5Y4_9ANNE</name>
<dbReference type="SUPFAM" id="SSF53649">
    <property type="entry name" value="Alkaline phosphatase-like"/>
    <property type="match status" value="1"/>
</dbReference>
<evidence type="ECO:0000256" key="7">
    <source>
        <dbReference type="SAM" id="SignalP"/>
    </source>
</evidence>
<dbReference type="InterPro" id="IPR017850">
    <property type="entry name" value="Alkaline_phosphatase_core_sf"/>
</dbReference>
<dbReference type="CDD" id="cd16030">
    <property type="entry name" value="iduronate-2-sulfatase"/>
    <property type="match status" value="1"/>
</dbReference>
<dbReference type="Proteomes" id="UP001208570">
    <property type="component" value="Unassembled WGS sequence"/>
</dbReference>
<evidence type="ECO:0000259" key="8">
    <source>
        <dbReference type="Pfam" id="PF00884"/>
    </source>
</evidence>
<dbReference type="Pfam" id="PF00884">
    <property type="entry name" value="Sulfatase"/>
    <property type="match status" value="1"/>
</dbReference>
<dbReference type="PROSITE" id="PS00523">
    <property type="entry name" value="SULFATASE_1"/>
    <property type="match status" value="1"/>
</dbReference>
<reference evidence="9" key="1">
    <citation type="journal article" date="2023" name="Mol. Biol. Evol.">
        <title>Third-Generation Sequencing Reveals the Adaptive Role of the Epigenome in Three Deep-Sea Polychaetes.</title>
        <authorList>
            <person name="Perez M."/>
            <person name="Aroh O."/>
            <person name="Sun Y."/>
            <person name="Lan Y."/>
            <person name="Juniper S.K."/>
            <person name="Young C.R."/>
            <person name="Angers B."/>
            <person name="Qian P.Y."/>
        </authorList>
    </citation>
    <scope>NUCLEOTIDE SEQUENCE</scope>
    <source>
        <strain evidence="9">P08H-3</strain>
    </source>
</reference>
<dbReference type="PANTHER" id="PTHR45953">
    <property type="entry name" value="IDURONATE 2-SULFATASE"/>
    <property type="match status" value="1"/>
</dbReference>
<dbReference type="Gene3D" id="3.40.720.10">
    <property type="entry name" value="Alkaline Phosphatase, subunit A"/>
    <property type="match status" value="1"/>
</dbReference>
<dbReference type="PANTHER" id="PTHR45953:SF1">
    <property type="entry name" value="IDURONATE 2-SULFATASE"/>
    <property type="match status" value="1"/>
</dbReference>
<feature type="chain" id="PRO_5042173444" description="Sulfatase N-terminal domain-containing protein" evidence="7">
    <location>
        <begin position="25"/>
        <end position="509"/>
    </location>
</feature>
<comment type="similarity">
    <text evidence="2">Belongs to the sulfatase family.</text>
</comment>
<keyword evidence="10" id="KW-1185">Reference proteome</keyword>
<evidence type="ECO:0000256" key="1">
    <source>
        <dbReference type="ARBA" id="ARBA00001913"/>
    </source>
</evidence>
<organism evidence="9 10">
    <name type="scientific">Paralvinella palmiformis</name>
    <dbReference type="NCBI Taxonomy" id="53620"/>
    <lineage>
        <taxon>Eukaryota</taxon>
        <taxon>Metazoa</taxon>
        <taxon>Spiralia</taxon>
        <taxon>Lophotrochozoa</taxon>
        <taxon>Annelida</taxon>
        <taxon>Polychaeta</taxon>
        <taxon>Sedentaria</taxon>
        <taxon>Canalipalpata</taxon>
        <taxon>Terebellida</taxon>
        <taxon>Terebelliformia</taxon>
        <taxon>Alvinellidae</taxon>
        <taxon>Paralvinella</taxon>
    </lineage>
</organism>
<keyword evidence="6" id="KW-0106">Calcium</keyword>
<keyword evidence="3" id="KW-0479">Metal-binding</keyword>
<keyword evidence="4 7" id="KW-0732">Signal</keyword>
<comment type="caution">
    <text evidence="9">The sequence shown here is derived from an EMBL/GenBank/DDBJ whole genome shotgun (WGS) entry which is preliminary data.</text>
</comment>
<evidence type="ECO:0000256" key="2">
    <source>
        <dbReference type="ARBA" id="ARBA00008779"/>
    </source>
</evidence>
<evidence type="ECO:0000313" key="9">
    <source>
        <dbReference type="EMBL" id="KAK2146747.1"/>
    </source>
</evidence>
<evidence type="ECO:0000313" key="10">
    <source>
        <dbReference type="Proteomes" id="UP001208570"/>
    </source>
</evidence>
<dbReference type="InterPro" id="IPR024607">
    <property type="entry name" value="Sulfatase_CS"/>
</dbReference>